<feature type="transmembrane region" description="Helical" evidence="8">
    <location>
        <begin position="247"/>
        <end position="270"/>
    </location>
</feature>
<evidence type="ECO:0000256" key="3">
    <source>
        <dbReference type="ARBA" id="ARBA00022448"/>
    </source>
</evidence>
<dbReference type="STRING" id="497964.CfE428DRAFT_5232"/>
<dbReference type="InterPro" id="IPR051449">
    <property type="entry name" value="ABC-2_transporter_component"/>
</dbReference>
<feature type="transmembrane region" description="Helical" evidence="8">
    <location>
        <begin position="312"/>
        <end position="333"/>
    </location>
</feature>
<dbReference type="InParanoid" id="B4D8J2"/>
<keyword evidence="4" id="KW-1003">Cell membrane</keyword>
<comment type="subcellular location">
    <subcellularLocation>
        <location evidence="1">Cell membrane</location>
        <topology evidence="1">Multi-pass membrane protein</topology>
    </subcellularLocation>
</comment>
<keyword evidence="11" id="KW-1185">Reference proteome</keyword>
<feature type="domain" description="ABC transmembrane type-2" evidence="9">
    <location>
        <begin position="169"/>
        <end position="394"/>
    </location>
</feature>
<keyword evidence="6 8" id="KW-1133">Transmembrane helix</keyword>
<dbReference type="EMBL" id="ABVL01000022">
    <property type="protein sequence ID" value="EDY17214.1"/>
    <property type="molecule type" value="Genomic_DNA"/>
</dbReference>
<evidence type="ECO:0000313" key="10">
    <source>
        <dbReference type="EMBL" id="EDY17214.1"/>
    </source>
</evidence>
<dbReference type="PROSITE" id="PS51012">
    <property type="entry name" value="ABC_TM2"/>
    <property type="match status" value="1"/>
</dbReference>
<dbReference type="Proteomes" id="UP000005824">
    <property type="component" value="Unassembled WGS sequence"/>
</dbReference>
<dbReference type="InterPro" id="IPR047817">
    <property type="entry name" value="ABC2_TM_bact-type"/>
</dbReference>
<evidence type="ECO:0000256" key="1">
    <source>
        <dbReference type="ARBA" id="ARBA00004651"/>
    </source>
</evidence>
<comment type="caution">
    <text evidence="10">The sequence shown here is derived from an EMBL/GenBank/DDBJ whole genome shotgun (WGS) entry which is preliminary data.</text>
</comment>
<evidence type="ECO:0000256" key="7">
    <source>
        <dbReference type="ARBA" id="ARBA00023136"/>
    </source>
</evidence>
<proteinExistence type="inferred from homology"/>
<evidence type="ECO:0000256" key="2">
    <source>
        <dbReference type="ARBA" id="ARBA00007783"/>
    </source>
</evidence>
<dbReference type="RefSeq" id="WP_006982553.1">
    <property type="nucleotide sequence ID" value="NZ_ABVL01000022.1"/>
</dbReference>
<dbReference type="GO" id="GO:0005886">
    <property type="term" value="C:plasma membrane"/>
    <property type="evidence" value="ECO:0007669"/>
    <property type="project" value="UniProtKB-SubCell"/>
</dbReference>
<organism evidence="10 11">
    <name type="scientific">Chthoniobacter flavus Ellin428</name>
    <dbReference type="NCBI Taxonomy" id="497964"/>
    <lineage>
        <taxon>Bacteria</taxon>
        <taxon>Pseudomonadati</taxon>
        <taxon>Verrucomicrobiota</taxon>
        <taxon>Spartobacteria</taxon>
        <taxon>Chthoniobacterales</taxon>
        <taxon>Chthoniobacteraceae</taxon>
        <taxon>Chthoniobacter</taxon>
    </lineage>
</organism>
<dbReference type="Pfam" id="PF12698">
    <property type="entry name" value="ABC2_membrane_3"/>
    <property type="match status" value="1"/>
</dbReference>
<keyword evidence="3" id="KW-0813">Transport</keyword>
<gene>
    <name evidence="10" type="ORF">CfE428DRAFT_5232</name>
</gene>
<keyword evidence="7 8" id="KW-0472">Membrane</keyword>
<reference evidence="10 11" key="1">
    <citation type="journal article" date="2011" name="J. Bacteriol.">
        <title>Genome sequence of Chthoniobacter flavus Ellin428, an aerobic heterotrophic soil bacterium.</title>
        <authorList>
            <person name="Kant R."/>
            <person name="van Passel M.W."/>
            <person name="Palva A."/>
            <person name="Lucas S."/>
            <person name="Lapidus A."/>
            <person name="Glavina Del Rio T."/>
            <person name="Dalin E."/>
            <person name="Tice H."/>
            <person name="Bruce D."/>
            <person name="Goodwin L."/>
            <person name="Pitluck S."/>
            <person name="Larimer F.W."/>
            <person name="Land M.L."/>
            <person name="Hauser L."/>
            <person name="Sangwan P."/>
            <person name="de Vos W.M."/>
            <person name="Janssen P.H."/>
            <person name="Smidt H."/>
        </authorList>
    </citation>
    <scope>NUCLEOTIDE SEQUENCE [LARGE SCALE GENOMIC DNA]</scope>
    <source>
        <strain evidence="10 11">Ellin428</strain>
    </source>
</reference>
<feature type="transmembrane region" description="Helical" evidence="8">
    <location>
        <begin position="282"/>
        <end position="305"/>
    </location>
</feature>
<evidence type="ECO:0000256" key="8">
    <source>
        <dbReference type="SAM" id="Phobius"/>
    </source>
</evidence>
<dbReference type="PANTHER" id="PTHR30294">
    <property type="entry name" value="MEMBRANE COMPONENT OF ABC TRANSPORTER YHHJ-RELATED"/>
    <property type="match status" value="1"/>
</dbReference>
<keyword evidence="5 8" id="KW-0812">Transmembrane</keyword>
<dbReference type="GO" id="GO:0140359">
    <property type="term" value="F:ABC-type transporter activity"/>
    <property type="evidence" value="ECO:0007669"/>
    <property type="project" value="InterPro"/>
</dbReference>
<dbReference type="eggNOG" id="COG0842">
    <property type="taxonomic scope" value="Bacteria"/>
</dbReference>
<evidence type="ECO:0000313" key="11">
    <source>
        <dbReference type="Proteomes" id="UP000005824"/>
    </source>
</evidence>
<name>B4D8J2_9BACT</name>
<dbReference type="AlphaFoldDB" id="B4D8J2"/>
<accession>B4D8J2</accession>
<feature type="transmembrane region" description="Helical" evidence="8">
    <location>
        <begin position="203"/>
        <end position="226"/>
    </location>
</feature>
<protein>
    <submittedName>
        <fullName evidence="10">ABC-2 type transporter</fullName>
    </submittedName>
</protein>
<dbReference type="Gene3D" id="3.40.1710.10">
    <property type="entry name" value="abc type-2 transporter like domain"/>
    <property type="match status" value="1"/>
</dbReference>
<comment type="similarity">
    <text evidence="2">Belongs to the ABC-2 integral membrane protein family.</text>
</comment>
<evidence type="ECO:0000256" key="4">
    <source>
        <dbReference type="ARBA" id="ARBA00022475"/>
    </source>
</evidence>
<evidence type="ECO:0000259" key="9">
    <source>
        <dbReference type="PROSITE" id="PS51012"/>
    </source>
</evidence>
<dbReference type="InterPro" id="IPR013525">
    <property type="entry name" value="ABC2_TM"/>
</dbReference>
<feature type="transmembrane region" description="Helical" evidence="8">
    <location>
        <begin position="368"/>
        <end position="391"/>
    </location>
</feature>
<sequence>MNFAATLRSTASVAKKEFLHILRDWRVLVLILSLPPAFTLLLGHAFENTASTDTPVLLRDSDQSEQSRALVDKLKADKTFAWREIAPETPGTINLLKAGVMMKVVIPPKWGESLHDGDPQPLQLTLNGIDTTTAPQLSGEVQQVLGQFQLDSRQAMIDNLPDEVFEMGKKIPEATRKQFVSAMSPWTVTSKILYNPDLKFIDFVMPGIVGLILQLLTVTLTACTIARERESGTLAQLLVSPLSRNQIVAGKVFPHLIVSILLIAATLATGHFHFHVEYRSPMLTGLLCLLFLLCSLGTGLLISAFCQTQTQAIQFAVFYLFPVFPLSGAFAPLDQLPPGIRMLSQAFPLTHFCHAFRMVSMGQLGVSFVAGDLVFLAIGAVVTCFGAALLLRRIQD</sequence>
<evidence type="ECO:0000256" key="6">
    <source>
        <dbReference type="ARBA" id="ARBA00022989"/>
    </source>
</evidence>
<dbReference type="PANTHER" id="PTHR30294:SF29">
    <property type="entry name" value="MULTIDRUG ABC TRANSPORTER PERMEASE YBHS-RELATED"/>
    <property type="match status" value="1"/>
</dbReference>
<evidence type="ECO:0000256" key="5">
    <source>
        <dbReference type="ARBA" id="ARBA00022692"/>
    </source>
</evidence>